<dbReference type="AlphaFoldDB" id="A0A1X2I9H4"/>
<organism evidence="1 2">
    <name type="scientific">Absidia repens</name>
    <dbReference type="NCBI Taxonomy" id="90262"/>
    <lineage>
        <taxon>Eukaryota</taxon>
        <taxon>Fungi</taxon>
        <taxon>Fungi incertae sedis</taxon>
        <taxon>Mucoromycota</taxon>
        <taxon>Mucoromycotina</taxon>
        <taxon>Mucoromycetes</taxon>
        <taxon>Mucorales</taxon>
        <taxon>Cunninghamellaceae</taxon>
        <taxon>Absidia</taxon>
    </lineage>
</organism>
<reference evidence="1 2" key="1">
    <citation type="submission" date="2016-07" db="EMBL/GenBank/DDBJ databases">
        <title>Pervasive Adenine N6-methylation of Active Genes in Fungi.</title>
        <authorList>
            <consortium name="DOE Joint Genome Institute"/>
            <person name="Mondo S.J."/>
            <person name="Dannebaum R.O."/>
            <person name="Kuo R.C."/>
            <person name="Labutti K."/>
            <person name="Haridas S."/>
            <person name="Kuo A."/>
            <person name="Salamov A."/>
            <person name="Ahrendt S.R."/>
            <person name="Lipzen A."/>
            <person name="Sullivan W."/>
            <person name="Andreopoulos W.B."/>
            <person name="Clum A."/>
            <person name="Lindquist E."/>
            <person name="Daum C."/>
            <person name="Ramamoorthy G.K."/>
            <person name="Gryganskyi A."/>
            <person name="Culley D."/>
            <person name="Magnuson J.K."/>
            <person name="James T.Y."/>
            <person name="O'Malley M.A."/>
            <person name="Stajich J.E."/>
            <person name="Spatafora J.W."/>
            <person name="Visel A."/>
            <person name="Grigoriev I.V."/>
        </authorList>
    </citation>
    <scope>NUCLEOTIDE SEQUENCE [LARGE SCALE GENOMIC DNA]</scope>
    <source>
        <strain evidence="1 2">NRRL 1336</strain>
    </source>
</reference>
<comment type="caution">
    <text evidence="1">The sequence shown here is derived from an EMBL/GenBank/DDBJ whole genome shotgun (WGS) entry which is preliminary data.</text>
</comment>
<dbReference type="Proteomes" id="UP000193560">
    <property type="component" value="Unassembled WGS sequence"/>
</dbReference>
<proteinExistence type="predicted"/>
<protein>
    <submittedName>
        <fullName evidence="1">Uncharacterized protein</fullName>
    </submittedName>
</protein>
<dbReference type="EMBL" id="MCGE01000019">
    <property type="protein sequence ID" value="ORZ12197.1"/>
    <property type="molecule type" value="Genomic_DNA"/>
</dbReference>
<dbReference type="OrthoDB" id="10606363at2759"/>
<name>A0A1X2I9H4_9FUNG</name>
<accession>A0A1X2I9H4</accession>
<gene>
    <name evidence="1" type="ORF">BCR42DRAFT_420169</name>
</gene>
<keyword evidence="2" id="KW-1185">Reference proteome</keyword>
<sequence>MIYMLSISIDQVIAIASPLSTTAAVGMTPHDKPPITCNNLTRTSIRTVSKTEGSHPDNGFDQVLQELRAGLKRGDHSWRVERSTKKGVSHSDGIMAVTV</sequence>
<evidence type="ECO:0000313" key="1">
    <source>
        <dbReference type="EMBL" id="ORZ12197.1"/>
    </source>
</evidence>
<evidence type="ECO:0000313" key="2">
    <source>
        <dbReference type="Proteomes" id="UP000193560"/>
    </source>
</evidence>